<evidence type="ECO:0008006" key="4">
    <source>
        <dbReference type="Google" id="ProtNLM"/>
    </source>
</evidence>
<dbReference type="InterPro" id="IPR043502">
    <property type="entry name" value="DNA/RNA_pol_sf"/>
</dbReference>
<dbReference type="EMBL" id="NBNE01000105">
    <property type="protein sequence ID" value="OWZ22827.1"/>
    <property type="molecule type" value="Genomic_DNA"/>
</dbReference>
<sequence length="329" mass="36768">MRFAEEDVECPKTGVIEISTKPRSKFEADRESASNPDPVPELVNSSVGDMFRNGEPDESSLVPVFDRGSFVDYICFGGETFDGCLSTLDRLLRWYTECRIRVSFTQSIFLQPQVDFLSHEVVPDRLRADAKKFKRVTEFSFPTSKKDMLSFLEALNYYSLFIQEFAVYAAALYQLKEEDFGRNGSASIAIAAEDILCIAGGPQNSRVHVIFIIGVGTHIQTPLQADDPIRRDAVSVVPGCQQSQRNGLRFRPATASWANEFCGFGELVGRLHHPRRDLPPSAWTLSCYTLVHPGFIVDLWYRLTGQPKPRNTVAMVVAHGLSGDYPSGL</sequence>
<dbReference type="InterPro" id="IPR051320">
    <property type="entry name" value="Viral_Replic_Matur_Polypro"/>
</dbReference>
<keyword evidence="3" id="KW-1185">Reference proteome</keyword>
<dbReference type="PANTHER" id="PTHR33064:SF37">
    <property type="entry name" value="RIBONUCLEASE H"/>
    <property type="match status" value="1"/>
</dbReference>
<dbReference type="AlphaFoldDB" id="A0A225X0I5"/>
<dbReference type="Proteomes" id="UP000198211">
    <property type="component" value="Unassembled WGS sequence"/>
</dbReference>
<feature type="region of interest" description="Disordered" evidence="1">
    <location>
        <begin position="20"/>
        <end position="39"/>
    </location>
</feature>
<gene>
    <name evidence="2" type="ORF">PHMEG_0002381</name>
</gene>
<dbReference type="PANTHER" id="PTHR33064">
    <property type="entry name" value="POL PROTEIN"/>
    <property type="match status" value="1"/>
</dbReference>
<name>A0A225X0I5_9STRA</name>
<dbReference type="OrthoDB" id="430238at2759"/>
<accession>A0A225X0I5</accession>
<dbReference type="InterPro" id="IPR043128">
    <property type="entry name" value="Rev_trsase/Diguanyl_cyclase"/>
</dbReference>
<evidence type="ECO:0000313" key="2">
    <source>
        <dbReference type="EMBL" id="OWZ22827.1"/>
    </source>
</evidence>
<organism evidence="2 3">
    <name type="scientific">Phytophthora megakarya</name>
    <dbReference type="NCBI Taxonomy" id="4795"/>
    <lineage>
        <taxon>Eukaryota</taxon>
        <taxon>Sar</taxon>
        <taxon>Stramenopiles</taxon>
        <taxon>Oomycota</taxon>
        <taxon>Peronosporomycetes</taxon>
        <taxon>Peronosporales</taxon>
        <taxon>Peronosporaceae</taxon>
        <taxon>Phytophthora</taxon>
    </lineage>
</organism>
<comment type="caution">
    <text evidence="2">The sequence shown here is derived from an EMBL/GenBank/DDBJ whole genome shotgun (WGS) entry which is preliminary data.</text>
</comment>
<dbReference type="Gene3D" id="3.30.70.270">
    <property type="match status" value="1"/>
</dbReference>
<reference evidence="3" key="1">
    <citation type="submission" date="2017-03" db="EMBL/GenBank/DDBJ databases">
        <title>Phytopthora megakarya and P. palmivora, two closely related causual agents of cacao black pod achieved similar genome size and gene model numbers by different mechanisms.</title>
        <authorList>
            <person name="Ali S."/>
            <person name="Shao J."/>
            <person name="Larry D.J."/>
            <person name="Kronmiller B."/>
            <person name="Shen D."/>
            <person name="Strem M.D."/>
            <person name="Melnick R.L."/>
            <person name="Guiltinan M.J."/>
            <person name="Tyler B.M."/>
            <person name="Meinhardt L.W."/>
            <person name="Bailey B.A."/>
        </authorList>
    </citation>
    <scope>NUCLEOTIDE SEQUENCE [LARGE SCALE GENOMIC DNA]</scope>
    <source>
        <strain evidence="3">zdho120</strain>
    </source>
</reference>
<proteinExistence type="predicted"/>
<evidence type="ECO:0000313" key="3">
    <source>
        <dbReference type="Proteomes" id="UP000198211"/>
    </source>
</evidence>
<dbReference type="SUPFAM" id="SSF56672">
    <property type="entry name" value="DNA/RNA polymerases"/>
    <property type="match status" value="1"/>
</dbReference>
<protein>
    <recommendedName>
        <fullName evidence="4">Reverse transcriptase</fullName>
    </recommendedName>
</protein>
<evidence type="ECO:0000256" key="1">
    <source>
        <dbReference type="SAM" id="MobiDB-lite"/>
    </source>
</evidence>